<dbReference type="Proteomes" id="UP000034098">
    <property type="component" value="Unassembled WGS sequence"/>
</dbReference>
<comment type="caution">
    <text evidence="2">The sequence shown here is derived from an EMBL/GenBank/DDBJ whole genome shotgun (WGS) entry which is preliminary data.</text>
</comment>
<dbReference type="EMBL" id="JYJA01000011">
    <property type="protein sequence ID" value="KJL45737.1"/>
    <property type="molecule type" value="Genomic_DNA"/>
</dbReference>
<evidence type="ECO:0000256" key="1">
    <source>
        <dbReference type="SAM" id="MobiDB-lite"/>
    </source>
</evidence>
<organism evidence="2 3">
    <name type="scientific">Microbacterium trichothecenolyticum</name>
    <name type="common">Aureobacterium trichothecenolyticum</name>
    <dbReference type="NCBI Taxonomy" id="69370"/>
    <lineage>
        <taxon>Bacteria</taxon>
        <taxon>Bacillati</taxon>
        <taxon>Actinomycetota</taxon>
        <taxon>Actinomycetes</taxon>
        <taxon>Micrococcales</taxon>
        <taxon>Microbacteriaceae</taxon>
        <taxon>Microbacterium</taxon>
    </lineage>
</organism>
<feature type="compositionally biased region" description="Low complexity" evidence="1">
    <location>
        <begin position="225"/>
        <end position="236"/>
    </location>
</feature>
<keyword evidence="3" id="KW-1185">Reference proteome</keyword>
<dbReference type="PATRIC" id="fig|69370.6.peg.56"/>
<feature type="compositionally biased region" description="Basic and acidic residues" evidence="1">
    <location>
        <begin position="251"/>
        <end position="263"/>
    </location>
</feature>
<sequence>MGGVGATTMSLLLPSDEEALLWPRIVSTAMGVLLTAVSSAVVAYVLTRVVTVSDVERRYTSVLDRIARSLAHVYTNLQLATSQRRSGAYEHEETYQEVILASASSVLAEFDSVTRLSGSISGAFKESKRDLDEIQSIFVTDPVVVQTLTAARMESAPFAGERVSLACPRCDSRVSGQLAMRAGWTATVTCNHCRAKFNIHRKGDLTVYASAPAVERRAAATSASSLAGAPGAAGSPQEFGDGEGAAIPPAAEKEGAPDEKPAEPVEGEEINAVHSLPLSCPSCNERFSVRYRASQVRDDGTLERICVGCACSYRVVVATGVVSTWTAGVIESGTIVARRASHVLVACPIDGFPLPATFPSKSGDWRAYCPSHRKVVAVTRPEMRAWMEENDPGFLAARLLRETDGAARILSDIG</sequence>
<evidence type="ECO:0000313" key="3">
    <source>
        <dbReference type="Proteomes" id="UP000034098"/>
    </source>
</evidence>
<accession>A0A0M2HGF3</accession>
<gene>
    <name evidence="2" type="ORF">RS82_00055</name>
</gene>
<dbReference type="AlphaFoldDB" id="A0A0M2HGF3"/>
<reference evidence="2 3" key="1">
    <citation type="submission" date="2015-02" db="EMBL/GenBank/DDBJ databases">
        <title>Draft genome sequences of ten Microbacterium spp. with emphasis on heavy metal contaminated environments.</title>
        <authorList>
            <person name="Corretto E."/>
        </authorList>
    </citation>
    <scope>NUCLEOTIDE SEQUENCE [LARGE SCALE GENOMIC DNA]</scope>
    <source>
        <strain evidence="2 3">DSM 8608</strain>
    </source>
</reference>
<proteinExistence type="predicted"/>
<name>A0A0M2HGF3_MICTR</name>
<evidence type="ECO:0000313" key="2">
    <source>
        <dbReference type="EMBL" id="KJL45737.1"/>
    </source>
</evidence>
<feature type="region of interest" description="Disordered" evidence="1">
    <location>
        <begin position="225"/>
        <end position="265"/>
    </location>
</feature>
<protein>
    <submittedName>
        <fullName evidence="2">Uncharacterized protein</fullName>
    </submittedName>
</protein>